<keyword evidence="2" id="KW-1185">Reference proteome</keyword>
<dbReference type="InParanoid" id="A0A251VIP5"/>
<evidence type="ECO:0000313" key="2">
    <source>
        <dbReference type="Proteomes" id="UP000215914"/>
    </source>
</evidence>
<evidence type="ECO:0000313" key="1">
    <source>
        <dbReference type="EMBL" id="OTG35023.1"/>
    </source>
</evidence>
<gene>
    <name evidence="1" type="ORF">HannXRQ_Chr02g0052291</name>
</gene>
<dbReference type="STRING" id="4232.A0A251VIP5"/>
<name>A0A251VIP5_HELAN</name>
<dbReference type="EMBL" id="CM007891">
    <property type="protein sequence ID" value="OTG35023.1"/>
    <property type="molecule type" value="Genomic_DNA"/>
</dbReference>
<dbReference type="AlphaFoldDB" id="A0A251VIP5"/>
<dbReference type="Proteomes" id="UP000215914">
    <property type="component" value="Chromosome 2"/>
</dbReference>
<accession>A0A251VIP5</accession>
<protein>
    <submittedName>
        <fullName evidence="1">Uncharacterized protein</fullName>
    </submittedName>
</protein>
<proteinExistence type="predicted"/>
<sequence>MAQPQNDDVQNPNLIRREVEAPLVKVDGRISYQEFVIMMKMGADWRKTSRQYSEERFNDLCMKLMKNGSLELAGKGR</sequence>
<organism evidence="1 2">
    <name type="scientific">Helianthus annuus</name>
    <name type="common">Common sunflower</name>
    <dbReference type="NCBI Taxonomy" id="4232"/>
    <lineage>
        <taxon>Eukaryota</taxon>
        <taxon>Viridiplantae</taxon>
        <taxon>Streptophyta</taxon>
        <taxon>Embryophyta</taxon>
        <taxon>Tracheophyta</taxon>
        <taxon>Spermatophyta</taxon>
        <taxon>Magnoliopsida</taxon>
        <taxon>eudicotyledons</taxon>
        <taxon>Gunneridae</taxon>
        <taxon>Pentapetalae</taxon>
        <taxon>asterids</taxon>
        <taxon>campanulids</taxon>
        <taxon>Asterales</taxon>
        <taxon>Asteraceae</taxon>
        <taxon>Asteroideae</taxon>
        <taxon>Heliantheae alliance</taxon>
        <taxon>Heliantheae</taxon>
        <taxon>Helianthus</taxon>
    </lineage>
</organism>
<reference evidence="2" key="1">
    <citation type="journal article" date="2017" name="Nature">
        <title>The sunflower genome provides insights into oil metabolism, flowering and Asterid evolution.</title>
        <authorList>
            <person name="Badouin H."/>
            <person name="Gouzy J."/>
            <person name="Grassa C.J."/>
            <person name="Murat F."/>
            <person name="Staton S.E."/>
            <person name="Cottret L."/>
            <person name="Lelandais-Briere C."/>
            <person name="Owens G.L."/>
            <person name="Carrere S."/>
            <person name="Mayjonade B."/>
            <person name="Legrand L."/>
            <person name="Gill N."/>
            <person name="Kane N.C."/>
            <person name="Bowers J.E."/>
            <person name="Hubner S."/>
            <person name="Bellec A."/>
            <person name="Berard A."/>
            <person name="Berges H."/>
            <person name="Blanchet N."/>
            <person name="Boniface M.C."/>
            <person name="Brunel D."/>
            <person name="Catrice O."/>
            <person name="Chaidir N."/>
            <person name="Claudel C."/>
            <person name="Donnadieu C."/>
            <person name="Faraut T."/>
            <person name="Fievet G."/>
            <person name="Helmstetter N."/>
            <person name="King M."/>
            <person name="Knapp S.J."/>
            <person name="Lai Z."/>
            <person name="Le Paslier M.C."/>
            <person name="Lippi Y."/>
            <person name="Lorenzon L."/>
            <person name="Mandel J.R."/>
            <person name="Marage G."/>
            <person name="Marchand G."/>
            <person name="Marquand E."/>
            <person name="Bret-Mestries E."/>
            <person name="Morien E."/>
            <person name="Nambeesan S."/>
            <person name="Nguyen T."/>
            <person name="Pegot-Espagnet P."/>
            <person name="Pouilly N."/>
            <person name="Raftis F."/>
            <person name="Sallet E."/>
            <person name="Schiex T."/>
            <person name="Thomas J."/>
            <person name="Vandecasteele C."/>
            <person name="Vares D."/>
            <person name="Vear F."/>
            <person name="Vautrin S."/>
            <person name="Crespi M."/>
            <person name="Mangin B."/>
            <person name="Burke J.M."/>
            <person name="Salse J."/>
            <person name="Munos S."/>
            <person name="Vincourt P."/>
            <person name="Rieseberg L.H."/>
            <person name="Langlade N.B."/>
        </authorList>
    </citation>
    <scope>NUCLEOTIDE SEQUENCE [LARGE SCALE GENOMIC DNA]</scope>
    <source>
        <strain evidence="2">cv. SF193</strain>
    </source>
</reference>